<dbReference type="SUPFAM" id="SSF54556">
    <property type="entry name" value="Chitinase insertion domain"/>
    <property type="match status" value="1"/>
</dbReference>
<keyword evidence="3" id="KW-1185">Reference proteome</keyword>
<dbReference type="AlphaFoldDB" id="A0A9D4M3C6"/>
<dbReference type="GO" id="GO:0006032">
    <property type="term" value="P:chitin catabolic process"/>
    <property type="evidence" value="ECO:0007669"/>
    <property type="project" value="TreeGrafter"/>
</dbReference>
<dbReference type="InterPro" id="IPR017853">
    <property type="entry name" value="GH"/>
</dbReference>
<dbReference type="GO" id="GO:0005975">
    <property type="term" value="P:carbohydrate metabolic process"/>
    <property type="evidence" value="ECO:0007669"/>
    <property type="project" value="InterPro"/>
</dbReference>
<dbReference type="Proteomes" id="UP000828390">
    <property type="component" value="Unassembled WGS sequence"/>
</dbReference>
<dbReference type="EMBL" id="JAIWYP010000002">
    <property type="protein sequence ID" value="KAH3869065.1"/>
    <property type="molecule type" value="Genomic_DNA"/>
</dbReference>
<dbReference type="Pfam" id="PF00704">
    <property type="entry name" value="Glyco_hydro_18"/>
    <property type="match status" value="1"/>
</dbReference>
<dbReference type="InterPro" id="IPR050314">
    <property type="entry name" value="Glycosyl_Hydrlase_18"/>
</dbReference>
<dbReference type="GO" id="GO:0008061">
    <property type="term" value="F:chitin binding"/>
    <property type="evidence" value="ECO:0007669"/>
    <property type="project" value="InterPro"/>
</dbReference>
<evidence type="ECO:0000313" key="3">
    <source>
        <dbReference type="Proteomes" id="UP000828390"/>
    </source>
</evidence>
<evidence type="ECO:0000259" key="1">
    <source>
        <dbReference type="PROSITE" id="PS51910"/>
    </source>
</evidence>
<dbReference type="Gene3D" id="3.20.20.80">
    <property type="entry name" value="Glycosidases"/>
    <property type="match status" value="2"/>
</dbReference>
<comment type="caution">
    <text evidence="2">The sequence shown here is derived from an EMBL/GenBank/DDBJ whole genome shotgun (WGS) entry which is preliminary data.</text>
</comment>
<accession>A0A9D4M3C6</accession>
<dbReference type="PANTHER" id="PTHR11177">
    <property type="entry name" value="CHITINASE"/>
    <property type="match status" value="1"/>
</dbReference>
<proteinExistence type="predicted"/>
<gene>
    <name evidence="2" type="ORF">DPMN_032223</name>
</gene>
<dbReference type="InterPro" id="IPR011583">
    <property type="entry name" value="Chitinase_II/V-like_cat"/>
</dbReference>
<organism evidence="2 3">
    <name type="scientific">Dreissena polymorpha</name>
    <name type="common">Zebra mussel</name>
    <name type="synonym">Mytilus polymorpha</name>
    <dbReference type="NCBI Taxonomy" id="45954"/>
    <lineage>
        <taxon>Eukaryota</taxon>
        <taxon>Metazoa</taxon>
        <taxon>Spiralia</taxon>
        <taxon>Lophotrochozoa</taxon>
        <taxon>Mollusca</taxon>
        <taxon>Bivalvia</taxon>
        <taxon>Autobranchia</taxon>
        <taxon>Heteroconchia</taxon>
        <taxon>Euheterodonta</taxon>
        <taxon>Imparidentia</taxon>
        <taxon>Neoheterodontei</taxon>
        <taxon>Myida</taxon>
        <taxon>Dreissenoidea</taxon>
        <taxon>Dreissenidae</taxon>
        <taxon>Dreissena</taxon>
    </lineage>
</organism>
<evidence type="ECO:0000313" key="2">
    <source>
        <dbReference type="EMBL" id="KAH3869065.1"/>
    </source>
</evidence>
<reference evidence="2" key="2">
    <citation type="submission" date="2020-11" db="EMBL/GenBank/DDBJ databases">
        <authorList>
            <person name="McCartney M.A."/>
            <person name="Auch B."/>
            <person name="Kono T."/>
            <person name="Mallez S."/>
            <person name="Becker A."/>
            <person name="Gohl D.M."/>
            <person name="Silverstein K.A.T."/>
            <person name="Koren S."/>
            <person name="Bechman K.B."/>
            <person name="Herman A."/>
            <person name="Abrahante J.E."/>
            <person name="Garbe J."/>
        </authorList>
    </citation>
    <scope>NUCLEOTIDE SEQUENCE</scope>
    <source>
        <strain evidence="2">Duluth1</strain>
        <tissue evidence="2">Whole animal</tissue>
    </source>
</reference>
<name>A0A9D4M3C6_DREPO</name>
<feature type="domain" description="GH18" evidence="1">
    <location>
        <begin position="1"/>
        <end position="261"/>
    </location>
</feature>
<sequence length="266" mass="29745">MTQFNNLKKRNRGLKTIASVGGWAMGTEAFIKLVSSQDLMNQFAGNATVREAFESDPEVQKGRDRLLLTCAVGVTEELVLTAYNVTGIAQYSDLINLMMYDFHGEWENTVNVHSALYSDFDLSVDRFVKLWVSEGATKSKLLMGLPLYGRSFTLVDPNNNTVGAPSSEGHDMPYYQVCQMIKEHQITPTTLSNERVPYFVHNNLWVGYEDRASIREKAQYLRAEGLAGAMVWAIDLDDFHGTCEQGQYPLMNALNLIISPDNAIVG</sequence>
<dbReference type="InterPro" id="IPR029070">
    <property type="entry name" value="Chitinase_insertion_sf"/>
</dbReference>
<dbReference type="SUPFAM" id="SSF51445">
    <property type="entry name" value="(Trans)glycosidases"/>
    <property type="match status" value="1"/>
</dbReference>
<dbReference type="GO" id="GO:0005576">
    <property type="term" value="C:extracellular region"/>
    <property type="evidence" value="ECO:0007669"/>
    <property type="project" value="TreeGrafter"/>
</dbReference>
<protein>
    <recommendedName>
        <fullName evidence="1">GH18 domain-containing protein</fullName>
    </recommendedName>
</protein>
<reference evidence="2" key="1">
    <citation type="journal article" date="2019" name="bioRxiv">
        <title>The Genome of the Zebra Mussel, Dreissena polymorpha: A Resource for Invasive Species Research.</title>
        <authorList>
            <person name="McCartney M.A."/>
            <person name="Auch B."/>
            <person name="Kono T."/>
            <person name="Mallez S."/>
            <person name="Zhang Y."/>
            <person name="Obille A."/>
            <person name="Becker A."/>
            <person name="Abrahante J.E."/>
            <person name="Garbe J."/>
            <person name="Badalamenti J.P."/>
            <person name="Herman A."/>
            <person name="Mangelson H."/>
            <person name="Liachko I."/>
            <person name="Sullivan S."/>
            <person name="Sone E.D."/>
            <person name="Koren S."/>
            <person name="Silverstein K.A.T."/>
            <person name="Beckman K.B."/>
            <person name="Gohl D.M."/>
        </authorList>
    </citation>
    <scope>NUCLEOTIDE SEQUENCE</scope>
    <source>
        <strain evidence="2">Duluth1</strain>
        <tissue evidence="2">Whole animal</tissue>
    </source>
</reference>
<dbReference type="PROSITE" id="PS51910">
    <property type="entry name" value="GH18_2"/>
    <property type="match status" value="1"/>
</dbReference>
<dbReference type="PANTHER" id="PTHR11177:SF317">
    <property type="entry name" value="CHITINASE 12-RELATED"/>
    <property type="match status" value="1"/>
</dbReference>
<dbReference type="Gene3D" id="3.10.50.10">
    <property type="match status" value="1"/>
</dbReference>
<dbReference type="SMART" id="SM00636">
    <property type="entry name" value="Glyco_18"/>
    <property type="match status" value="1"/>
</dbReference>
<dbReference type="GO" id="GO:0004568">
    <property type="term" value="F:chitinase activity"/>
    <property type="evidence" value="ECO:0007669"/>
    <property type="project" value="TreeGrafter"/>
</dbReference>
<dbReference type="InterPro" id="IPR001223">
    <property type="entry name" value="Glyco_hydro18_cat"/>
</dbReference>